<dbReference type="EMBL" id="CH474038">
    <property type="protein sequence ID" value="EDL89024.1"/>
    <property type="molecule type" value="Genomic_DNA"/>
</dbReference>
<dbReference type="InterPro" id="IPR036179">
    <property type="entry name" value="Ig-like_dom_sf"/>
</dbReference>
<dbReference type="InterPro" id="IPR013783">
    <property type="entry name" value="Ig-like_fold"/>
</dbReference>
<accession>A6KDF9</accession>
<sequence length="53" mass="5911">MGVIWTGGSTDYNSALKSRLSISRDTSKSQVFLKMNSLQTEDIATYYCARDTV</sequence>
<protein>
    <submittedName>
        <fullName evidence="1">RCG21042</fullName>
    </submittedName>
</protein>
<dbReference type="AlphaFoldDB" id="A6KDF9"/>
<name>A6KDF9_RAT</name>
<dbReference type="Gene3D" id="2.60.40.10">
    <property type="entry name" value="Immunoglobulins"/>
    <property type="match status" value="1"/>
</dbReference>
<proteinExistence type="predicted"/>
<dbReference type="PANTHER" id="PTHR23266">
    <property type="entry name" value="IMMUNOGLOBULIN HEAVY CHAIN"/>
    <property type="match status" value="1"/>
</dbReference>
<evidence type="ECO:0000313" key="1">
    <source>
        <dbReference type="EMBL" id="EDL89024.1"/>
    </source>
</evidence>
<gene>
    <name evidence="1" type="ORF">rCG_21042</name>
</gene>
<dbReference type="InterPro" id="IPR050199">
    <property type="entry name" value="IgHV"/>
</dbReference>
<dbReference type="Proteomes" id="UP000234681">
    <property type="component" value="Chromosome 6"/>
</dbReference>
<feature type="non-terminal residue" evidence="1">
    <location>
        <position position="53"/>
    </location>
</feature>
<evidence type="ECO:0000313" key="2">
    <source>
        <dbReference type="Proteomes" id="UP000234681"/>
    </source>
</evidence>
<organism evidence="1 2">
    <name type="scientific">Rattus norvegicus</name>
    <name type="common">Rat</name>
    <dbReference type="NCBI Taxonomy" id="10116"/>
    <lineage>
        <taxon>Eukaryota</taxon>
        <taxon>Metazoa</taxon>
        <taxon>Chordata</taxon>
        <taxon>Craniata</taxon>
        <taxon>Vertebrata</taxon>
        <taxon>Euteleostomi</taxon>
        <taxon>Mammalia</taxon>
        <taxon>Eutheria</taxon>
        <taxon>Euarchontoglires</taxon>
        <taxon>Glires</taxon>
        <taxon>Rodentia</taxon>
        <taxon>Myomorpha</taxon>
        <taxon>Muroidea</taxon>
        <taxon>Muridae</taxon>
        <taxon>Murinae</taxon>
        <taxon>Rattus</taxon>
    </lineage>
</organism>
<dbReference type="SUPFAM" id="SSF48726">
    <property type="entry name" value="Immunoglobulin"/>
    <property type="match status" value="1"/>
</dbReference>
<reference evidence="2" key="1">
    <citation type="submission" date="2005-09" db="EMBL/GenBank/DDBJ databases">
        <authorList>
            <person name="Mural R.J."/>
            <person name="Li P.W."/>
            <person name="Adams M.D."/>
            <person name="Amanatides P.G."/>
            <person name="Baden-Tillson H."/>
            <person name="Barnstead M."/>
            <person name="Chin S.H."/>
            <person name="Dew I."/>
            <person name="Evans C.A."/>
            <person name="Ferriera S."/>
            <person name="Flanigan M."/>
            <person name="Fosler C."/>
            <person name="Glodek A."/>
            <person name="Gu Z."/>
            <person name="Holt R.A."/>
            <person name="Jennings D."/>
            <person name="Kraft C.L."/>
            <person name="Lu F."/>
            <person name="Nguyen T."/>
            <person name="Nusskern D.R."/>
            <person name="Pfannkoch C.M."/>
            <person name="Sitter C."/>
            <person name="Sutton G.G."/>
            <person name="Venter J.C."/>
            <person name="Wang Z."/>
            <person name="Woodage T."/>
            <person name="Zheng X.H."/>
            <person name="Zhong F."/>
        </authorList>
    </citation>
    <scope>NUCLEOTIDE SEQUENCE [LARGE SCALE GENOMIC DNA]</scope>
    <source>
        <strain>BN</strain>
        <strain evidence="2">Sprague-Dawley</strain>
    </source>
</reference>